<dbReference type="GO" id="GO:0045277">
    <property type="term" value="C:respiratory chain complex IV"/>
    <property type="evidence" value="ECO:0007669"/>
    <property type="project" value="InterPro"/>
</dbReference>
<feature type="binding site" evidence="4">
    <location>
        <position position="125"/>
    </location>
    <ligand>
        <name>Zn(2+)</name>
        <dbReference type="ChEBI" id="CHEBI:29105"/>
    </ligand>
</feature>
<dbReference type="GO" id="GO:0046872">
    <property type="term" value="F:metal ion binding"/>
    <property type="evidence" value="ECO:0007669"/>
    <property type="project" value="UniProtKB-KW"/>
</dbReference>
<dbReference type="PANTHER" id="PTHR10122">
    <property type="entry name" value="CYTOCHROME C OXIDASE SUBUNIT 5B, MITOCHONDRIAL"/>
    <property type="match status" value="1"/>
</dbReference>
<dbReference type="InterPro" id="IPR036972">
    <property type="entry name" value="Cyt_c_oxidase_su5b_sf"/>
</dbReference>
<name>A0A7I8J9B2_SPIIN</name>
<comment type="similarity">
    <text evidence="3">Belongs to the cytochrome c oxidase subunit 5B (TC 3.D.4.11) family.</text>
</comment>
<protein>
    <submittedName>
        <fullName evidence="6">Uncharacterized protein</fullName>
    </submittedName>
</protein>
<dbReference type="PANTHER" id="PTHR10122:SF0">
    <property type="entry name" value="CYTOCHROME C OXIDASE SUBUNIT 5B, ISOFORM A-RELATED"/>
    <property type="match status" value="1"/>
</dbReference>
<evidence type="ECO:0000256" key="3">
    <source>
        <dbReference type="ARBA" id="ARBA00061018"/>
    </source>
</evidence>
<dbReference type="InterPro" id="IPR002124">
    <property type="entry name" value="Cyt_c_oxidase_su5b"/>
</dbReference>
<evidence type="ECO:0000256" key="5">
    <source>
        <dbReference type="SAM" id="MobiDB-lite"/>
    </source>
</evidence>
<feature type="binding site" evidence="4">
    <location>
        <position position="149"/>
    </location>
    <ligand>
        <name>Zn(2+)</name>
        <dbReference type="ChEBI" id="CHEBI:29105"/>
    </ligand>
</feature>
<accession>A0A7I8J9B2</accession>
<organism evidence="6">
    <name type="scientific">Spirodela intermedia</name>
    <name type="common">Intermediate duckweed</name>
    <dbReference type="NCBI Taxonomy" id="51605"/>
    <lineage>
        <taxon>Eukaryota</taxon>
        <taxon>Viridiplantae</taxon>
        <taxon>Streptophyta</taxon>
        <taxon>Embryophyta</taxon>
        <taxon>Tracheophyta</taxon>
        <taxon>Spermatophyta</taxon>
        <taxon>Magnoliopsida</taxon>
        <taxon>Liliopsida</taxon>
        <taxon>Araceae</taxon>
        <taxon>Lemnoideae</taxon>
        <taxon>Spirodela</taxon>
    </lineage>
</organism>
<feature type="binding site" evidence="4">
    <location>
        <position position="152"/>
    </location>
    <ligand>
        <name>Zn(2+)</name>
        <dbReference type="ChEBI" id="CHEBI:29105"/>
    </ligand>
</feature>
<evidence type="ECO:0000256" key="1">
    <source>
        <dbReference type="ARBA" id="ARBA00022723"/>
    </source>
</evidence>
<dbReference type="SUPFAM" id="SSF57802">
    <property type="entry name" value="Rubredoxin-like"/>
    <property type="match status" value="1"/>
</dbReference>
<dbReference type="GO" id="GO:0005740">
    <property type="term" value="C:mitochondrial envelope"/>
    <property type="evidence" value="ECO:0007669"/>
    <property type="project" value="InterPro"/>
</dbReference>
<dbReference type="GO" id="GO:0006123">
    <property type="term" value="P:mitochondrial electron transport, cytochrome c to oxygen"/>
    <property type="evidence" value="ECO:0007669"/>
    <property type="project" value="InterPro"/>
</dbReference>
<dbReference type="Gene3D" id="2.60.11.10">
    <property type="entry name" value="Cytochrome c oxidase, subunit Vb"/>
    <property type="match status" value="1"/>
</dbReference>
<dbReference type="Proteomes" id="UP001189122">
    <property type="component" value="Unassembled WGS sequence"/>
</dbReference>
<proteinExistence type="inferred from homology"/>
<dbReference type="PROSITE" id="PS51359">
    <property type="entry name" value="COX5B_2"/>
    <property type="match status" value="1"/>
</dbReference>
<sequence length="199" mass="21961">MWRRLPGQLQILASTWRSGLRPGGRDSSFVGILRNRALASLSPSVESSIQKTAPIFSSGIDKTGILTQKRVEDVLPIATGHEREEIEAELEGRKRFDMDAPVGPFGTKEAPAVVRSYYDKRIVGCSGGEGEDEHDVVWFWLEKEKPHVCSVCSQYFELEVIGEGGPPDGHGDDEEDEEEEAVGRVVTRGLRLTVVLPSQ</sequence>
<evidence type="ECO:0000313" key="7">
    <source>
        <dbReference type="Proteomes" id="UP001189122"/>
    </source>
</evidence>
<feature type="binding site" evidence="4">
    <location>
        <position position="134"/>
    </location>
    <ligand>
        <name>Zn(2+)</name>
        <dbReference type="ChEBI" id="CHEBI:29105"/>
    </ligand>
</feature>
<dbReference type="AlphaFoldDB" id="A0A7I8J9B2"/>
<reference evidence="6 7" key="1">
    <citation type="submission" date="2019-12" db="EMBL/GenBank/DDBJ databases">
        <authorList>
            <person name="Scholz U."/>
            <person name="Mascher M."/>
            <person name="Fiebig A."/>
        </authorList>
    </citation>
    <scope>NUCLEOTIDE SEQUENCE</scope>
</reference>
<feature type="region of interest" description="Disordered" evidence="5">
    <location>
        <begin position="162"/>
        <end position="183"/>
    </location>
</feature>
<keyword evidence="2 4" id="KW-0862">Zinc</keyword>
<dbReference type="CDD" id="cd00924">
    <property type="entry name" value="Cyt_c_Oxidase_Vb"/>
    <property type="match status" value="1"/>
</dbReference>
<gene>
    <name evidence="6" type="ORF">SI7747_09012754</name>
</gene>
<dbReference type="Pfam" id="PF01215">
    <property type="entry name" value="COX5B"/>
    <property type="match status" value="1"/>
</dbReference>
<dbReference type="FunFam" id="2.60.11.10:FF:000002">
    <property type="entry name" value="Cytochrome c oxidase subunit Vb"/>
    <property type="match status" value="1"/>
</dbReference>
<evidence type="ECO:0000256" key="2">
    <source>
        <dbReference type="ARBA" id="ARBA00022833"/>
    </source>
</evidence>
<dbReference type="EMBL" id="LR743596">
    <property type="protein sequence ID" value="CAA2627075.1"/>
    <property type="molecule type" value="Genomic_DNA"/>
</dbReference>
<keyword evidence="1 4" id="KW-0479">Metal-binding</keyword>
<evidence type="ECO:0000313" key="6">
    <source>
        <dbReference type="EMBL" id="CAA2627075.1"/>
    </source>
</evidence>
<keyword evidence="7" id="KW-1185">Reference proteome</keyword>
<evidence type="ECO:0000256" key="4">
    <source>
        <dbReference type="PIRSR" id="PIRSR602124-2"/>
    </source>
</evidence>
<feature type="compositionally biased region" description="Acidic residues" evidence="5">
    <location>
        <begin position="171"/>
        <end position="180"/>
    </location>
</feature>
<dbReference type="EMBL" id="CACRZD030000009">
    <property type="protein sequence ID" value="CAA6666365.1"/>
    <property type="molecule type" value="Genomic_DNA"/>
</dbReference>